<dbReference type="VEuPathDB" id="TriTrypDB:TvY486_1013970"/>
<feature type="region of interest" description="Disordered" evidence="1">
    <location>
        <begin position="322"/>
        <end position="361"/>
    </location>
</feature>
<evidence type="ECO:0000256" key="1">
    <source>
        <dbReference type="SAM" id="MobiDB-lite"/>
    </source>
</evidence>
<organism evidence="2">
    <name type="scientific">Trypanosoma vivax (strain Y486)</name>
    <dbReference type="NCBI Taxonomy" id="1055687"/>
    <lineage>
        <taxon>Eukaryota</taxon>
        <taxon>Discoba</taxon>
        <taxon>Euglenozoa</taxon>
        <taxon>Kinetoplastea</taxon>
        <taxon>Metakinetoplastina</taxon>
        <taxon>Trypanosomatida</taxon>
        <taxon>Trypanosomatidae</taxon>
        <taxon>Trypanosoma</taxon>
        <taxon>Duttonella</taxon>
    </lineage>
</organism>
<dbReference type="EMBL" id="HE573026">
    <property type="protein sequence ID" value="CCC52354.1"/>
    <property type="molecule type" value="Genomic_DNA"/>
</dbReference>
<dbReference type="AlphaFoldDB" id="G0U4J0"/>
<feature type="compositionally biased region" description="Basic and acidic residues" evidence="1">
    <location>
        <begin position="116"/>
        <end position="128"/>
    </location>
</feature>
<gene>
    <name evidence="2" type="ORF">TVY486_1013970</name>
</gene>
<feature type="compositionally biased region" description="Polar residues" evidence="1">
    <location>
        <begin position="83"/>
        <end position="92"/>
    </location>
</feature>
<dbReference type="OMA" id="RTSYAHP"/>
<evidence type="ECO:0000313" key="2">
    <source>
        <dbReference type="EMBL" id="CCC52354.1"/>
    </source>
</evidence>
<feature type="compositionally biased region" description="Polar residues" evidence="1">
    <location>
        <begin position="350"/>
        <end position="361"/>
    </location>
</feature>
<name>G0U4J0_TRYVY</name>
<feature type="compositionally biased region" description="Polar residues" evidence="1">
    <location>
        <begin position="246"/>
        <end position="262"/>
    </location>
</feature>
<feature type="region of interest" description="Disordered" evidence="1">
    <location>
        <begin position="75"/>
        <end position="128"/>
    </location>
</feature>
<sequence>MSIKVPEEPVQYQCLQHCQCDFCDSRRNVNAKKNAVSKTMSFLRSQQKMNNCCCSCHDVLSQRTKCNGGQGQSFELDDPEHYPNQTAINTKNGRGGCCPGDSTKAAPRTDPAGADSKNKSREAAEKEAMDELDRLERLLILEHKARVKATAAAENLELIQTKGKGPRPQPFEPKVETVVGQADTHAGFVPPANVREAYEAAHRCSVTPPPHCEKSHRLQHTIDNVRAVTRDPANSKNAAVLRSLLQDQRGTPNPQGEGNFNESMDPAAVSRRPANFFGPRPEGAGVVWRGVRSGLPEGNISTPGDLGNVDNRDLWKSTVVKGTSCKLPEVRRQTSSSADDEGNDTRGKAVSTSPVPSCNDA</sequence>
<reference evidence="2" key="1">
    <citation type="journal article" date="2012" name="Proc. Natl. Acad. Sci. U.S.A.">
        <title>Antigenic diversity is generated by distinct evolutionary mechanisms in African trypanosome species.</title>
        <authorList>
            <person name="Jackson A.P."/>
            <person name="Berry A."/>
            <person name="Aslett M."/>
            <person name="Allison H.C."/>
            <person name="Burton P."/>
            <person name="Vavrova-Anderson J."/>
            <person name="Brown R."/>
            <person name="Browne H."/>
            <person name="Corton N."/>
            <person name="Hauser H."/>
            <person name="Gamble J."/>
            <person name="Gilderthorp R."/>
            <person name="Marcello L."/>
            <person name="McQuillan J."/>
            <person name="Otto T.D."/>
            <person name="Quail M.A."/>
            <person name="Sanders M.J."/>
            <person name="van Tonder A."/>
            <person name="Ginger M.L."/>
            <person name="Field M.C."/>
            <person name="Barry J.D."/>
            <person name="Hertz-Fowler C."/>
            <person name="Berriman M."/>
        </authorList>
    </citation>
    <scope>NUCLEOTIDE SEQUENCE</scope>
    <source>
        <strain evidence="2">Y486</strain>
    </source>
</reference>
<feature type="region of interest" description="Disordered" evidence="1">
    <location>
        <begin position="246"/>
        <end position="265"/>
    </location>
</feature>
<protein>
    <submittedName>
        <fullName evidence="2">Uncharacterized protein</fullName>
    </submittedName>
</protein>
<proteinExistence type="predicted"/>
<accession>G0U4J0</accession>